<dbReference type="SUPFAM" id="SSF81321">
    <property type="entry name" value="Family A G protein-coupled receptor-like"/>
    <property type="match status" value="1"/>
</dbReference>
<dbReference type="PRINTS" id="PR00237">
    <property type="entry name" value="GPCRRHODOPSN"/>
</dbReference>
<evidence type="ECO:0000256" key="4">
    <source>
        <dbReference type="ARBA" id="ARBA00022989"/>
    </source>
</evidence>
<dbReference type="Pfam" id="PF00001">
    <property type="entry name" value="7tm_1"/>
    <property type="match status" value="1"/>
</dbReference>
<feature type="transmembrane region" description="Helical" evidence="10">
    <location>
        <begin position="76"/>
        <end position="97"/>
    </location>
</feature>
<evidence type="ECO:0000313" key="12">
    <source>
        <dbReference type="EMBL" id="GFO11993.1"/>
    </source>
</evidence>
<feature type="compositionally biased region" description="Polar residues" evidence="9">
    <location>
        <begin position="285"/>
        <end position="299"/>
    </location>
</feature>
<feature type="transmembrane region" description="Helical" evidence="10">
    <location>
        <begin position="142"/>
        <end position="170"/>
    </location>
</feature>
<evidence type="ECO:0000256" key="1">
    <source>
        <dbReference type="ARBA" id="ARBA00004651"/>
    </source>
</evidence>
<feature type="region of interest" description="Disordered" evidence="9">
    <location>
        <begin position="355"/>
        <end position="376"/>
    </location>
</feature>
<dbReference type="Gene3D" id="1.20.1070.10">
    <property type="entry name" value="Rhodopsin 7-helix transmembrane proteins"/>
    <property type="match status" value="2"/>
</dbReference>
<evidence type="ECO:0000256" key="5">
    <source>
        <dbReference type="ARBA" id="ARBA00023040"/>
    </source>
</evidence>
<evidence type="ECO:0000256" key="10">
    <source>
        <dbReference type="SAM" id="Phobius"/>
    </source>
</evidence>
<dbReference type="AlphaFoldDB" id="A0AAV4AXD0"/>
<evidence type="ECO:0000256" key="9">
    <source>
        <dbReference type="SAM" id="MobiDB-lite"/>
    </source>
</evidence>
<feature type="compositionally biased region" description="Polar residues" evidence="9">
    <location>
        <begin position="606"/>
        <end position="625"/>
    </location>
</feature>
<dbReference type="PANTHER" id="PTHR24248">
    <property type="entry name" value="ADRENERGIC RECEPTOR-RELATED G-PROTEIN COUPLED RECEPTOR"/>
    <property type="match status" value="1"/>
</dbReference>
<feature type="transmembrane region" description="Helical" evidence="10">
    <location>
        <begin position="109"/>
        <end position="130"/>
    </location>
</feature>
<evidence type="ECO:0000256" key="6">
    <source>
        <dbReference type="ARBA" id="ARBA00023136"/>
    </source>
</evidence>
<dbReference type="GO" id="GO:0005886">
    <property type="term" value="C:plasma membrane"/>
    <property type="evidence" value="ECO:0007669"/>
    <property type="project" value="UniProtKB-SubCell"/>
</dbReference>
<feature type="compositionally biased region" description="Basic and acidic residues" evidence="9">
    <location>
        <begin position="587"/>
        <end position="605"/>
    </location>
</feature>
<feature type="region of interest" description="Disordered" evidence="9">
    <location>
        <begin position="277"/>
        <end position="313"/>
    </location>
</feature>
<proteinExistence type="predicted"/>
<keyword evidence="3 10" id="KW-0812">Transmembrane</keyword>
<evidence type="ECO:0000313" key="13">
    <source>
        <dbReference type="Proteomes" id="UP000735302"/>
    </source>
</evidence>
<feature type="transmembrane region" description="Helical" evidence="10">
    <location>
        <begin position="190"/>
        <end position="212"/>
    </location>
</feature>
<comment type="subcellular location">
    <subcellularLocation>
        <location evidence="1">Cell membrane</location>
        <topology evidence="1">Multi-pass membrane protein</topology>
    </subcellularLocation>
</comment>
<evidence type="ECO:0000256" key="3">
    <source>
        <dbReference type="ARBA" id="ARBA00022692"/>
    </source>
</evidence>
<keyword evidence="13" id="KW-1185">Reference proteome</keyword>
<comment type="caution">
    <text evidence="12">The sequence shown here is derived from an EMBL/GenBank/DDBJ whole genome shotgun (WGS) entry which is preliminary data.</text>
</comment>
<sequence length="868" mass="95755">MMNSEVCNSSSCDATGQPSFLQMIFLPTTTELFSVGGAESDNDFALSNDVTGADWSTSKPTTSPLLEDHTTNHVTVFLNFLLSFVICSGNILTLTAISKTRRLQTQPNFYIASLAMADIILGVLIFVRGFSYIQVTHRVFTFSPFSCLVFLSLLYTSMAASIFSLVVVSLDRVINTCYCLLYENFMTPRVTMGLISLTWLLSLVYGTVPLYTSHPPRPLLRCLPTQVLARAYFLHANSVIFLLSCLVIIICYAQITRVFLRHRRQIMAVRPGLIRPENGTGPTAIPSTSKPGSKQIQAEQRTRGQENAPMMETECRNKRYLEKSMKNESGLRKREMKLHHSDLLTRRKHFVQRLSQTQSVVSKTSRTDSSELEENQERSTMFAHSLARQRSATTTCIFPRIVSQQDLLRTSSEGSLFTVKAHGCSLYSDISSSEKAILYVSENSVNDYNKNMANSSSLNCNIYALPVFDISTARPNADIVSLKQNPSYCPSTLITNVPMTVDCGGMSASTSISPSKASSNPDVSIIALHSLTANSTPSNPSSQYDTIFLSPLPAMESEISNVPGNKQSNTDTEENFLSFFISHDKDENKATRAKYPEDNSKESHIDQPTSTTKFGTESESISNSLNAKSESSLEYFIRSSDEMIYDDASNVVTIPDRHNQADLRADSLLEATIDRYNDTLFGDAAFGADQNRLIGNNCVSIVKYNDTSSDIVVDEPIGKSAQNVRKNRCPLCNKSNNHALSPKATDSFSQGLNPAYDNAQNEAAGLSPASDNPQNEAYGLPVCPPILEPDIPSRLRVVRLLAMVCGGFLVCWTPLVLSVLAFYTMGGTFEAISACTTLAVINSAINFFIYGAANNDFRHAFRRLLCRQ</sequence>
<gene>
    <name evidence="12" type="ORF">PoB_003849800</name>
</gene>
<evidence type="ECO:0000256" key="2">
    <source>
        <dbReference type="ARBA" id="ARBA00022475"/>
    </source>
</evidence>
<keyword evidence="4 10" id="KW-1133">Transmembrane helix</keyword>
<feature type="region of interest" description="Disordered" evidence="9">
    <location>
        <begin position="587"/>
        <end position="625"/>
    </location>
</feature>
<dbReference type="EMBL" id="BLXT01004368">
    <property type="protein sequence ID" value="GFO11993.1"/>
    <property type="molecule type" value="Genomic_DNA"/>
</dbReference>
<dbReference type="InterPro" id="IPR000276">
    <property type="entry name" value="GPCR_Rhodpsn"/>
</dbReference>
<protein>
    <submittedName>
        <fullName evidence="12">Beta-2 adrenergic receptor</fullName>
    </submittedName>
</protein>
<keyword evidence="7 12" id="KW-0675">Receptor</keyword>
<feature type="compositionally biased region" description="Polar residues" evidence="9">
    <location>
        <begin position="355"/>
        <end position="364"/>
    </location>
</feature>
<dbReference type="InterPro" id="IPR017452">
    <property type="entry name" value="GPCR_Rhodpsn_7TM"/>
</dbReference>
<evidence type="ECO:0000259" key="11">
    <source>
        <dbReference type="PROSITE" id="PS50262"/>
    </source>
</evidence>
<keyword evidence="5" id="KW-0297">G-protein coupled receptor</keyword>
<keyword evidence="2" id="KW-1003">Cell membrane</keyword>
<accession>A0AAV4AXD0</accession>
<organism evidence="12 13">
    <name type="scientific">Plakobranchus ocellatus</name>
    <dbReference type="NCBI Taxonomy" id="259542"/>
    <lineage>
        <taxon>Eukaryota</taxon>
        <taxon>Metazoa</taxon>
        <taxon>Spiralia</taxon>
        <taxon>Lophotrochozoa</taxon>
        <taxon>Mollusca</taxon>
        <taxon>Gastropoda</taxon>
        <taxon>Heterobranchia</taxon>
        <taxon>Euthyneura</taxon>
        <taxon>Panpulmonata</taxon>
        <taxon>Sacoglossa</taxon>
        <taxon>Placobranchoidea</taxon>
        <taxon>Plakobranchidae</taxon>
        <taxon>Plakobranchus</taxon>
    </lineage>
</organism>
<feature type="domain" description="G-protein coupled receptors family 1 profile" evidence="11">
    <location>
        <begin position="89"/>
        <end position="265"/>
    </location>
</feature>
<evidence type="ECO:0000256" key="8">
    <source>
        <dbReference type="ARBA" id="ARBA00023224"/>
    </source>
</evidence>
<feature type="domain" description="G-protein coupled receptors family 1 profile" evidence="11">
    <location>
        <begin position="793"/>
        <end position="850"/>
    </location>
</feature>
<feature type="transmembrane region" description="Helical" evidence="10">
    <location>
        <begin position="232"/>
        <end position="255"/>
    </location>
</feature>
<feature type="transmembrane region" description="Helical" evidence="10">
    <location>
        <begin position="800"/>
        <end position="825"/>
    </location>
</feature>
<keyword evidence="6 10" id="KW-0472">Membrane</keyword>
<reference evidence="12 13" key="1">
    <citation type="journal article" date="2021" name="Elife">
        <title>Chloroplast acquisition without the gene transfer in kleptoplastic sea slugs, Plakobranchus ocellatus.</title>
        <authorList>
            <person name="Maeda T."/>
            <person name="Takahashi S."/>
            <person name="Yoshida T."/>
            <person name="Shimamura S."/>
            <person name="Takaki Y."/>
            <person name="Nagai Y."/>
            <person name="Toyoda A."/>
            <person name="Suzuki Y."/>
            <person name="Arimoto A."/>
            <person name="Ishii H."/>
            <person name="Satoh N."/>
            <person name="Nishiyama T."/>
            <person name="Hasebe M."/>
            <person name="Maruyama T."/>
            <person name="Minagawa J."/>
            <person name="Obokata J."/>
            <person name="Shigenobu S."/>
        </authorList>
    </citation>
    <scope>NUCLEOTIDE SEQUENCE [LARGE SCALE GENOMIC DNA]</scope>
</reference>
<dbReference type="PROSITE" id="PS50262">
    <property type="entry name" value="G_PROTEIN_RECEP_F1_2"/>
    <property type="match status" value="2"/>
</dbReference>
<feature type="transmembrane region" description="Helical" evidence="10">
    <location>
        <begin position="831"/>
        <end position="853"/>
    </location>
</feature>
<dbReference type="Proteomes" id="UP000735302">
    <property type="component" value="Unassembled WGS sequence"/>
</dbReference>
<keyword evidence="8" id="KW-0807">Transducer</keyword>
<evidence type="ECO:0000256" key="7">
    <source>
        <dbReference type="ARBA" id="ARBA00023170"/>
    </source>
</evidence>
<name>A0AAV4AXD0_9GAST</name>
<dbReference type="GO" id="GO:0004930">
    <property type="term" value="F:G protein-coupled receptor activity"/>
    <property type="evidence" value="ECO:0007669"/>
    <property type="project" value="UniProtKB-KW"/>
</dbReference>